<dbReference type="InterPro" id="IPR053001">
    <property type="entry name" value="MNNG_permease-like"/>
</dbReference>
<evidence type="ECO:0000256" key="1">
    <source>
        <dbReference type="SAM" id="MobiDB-lite"/>
    </source>
</evidence>
<keyword evidence="2" id="KW-1133">Transmembrane helix</keyword>
<feature type="transmembrane region" description="Helical" evidence="2">
    <location>
        <begin position="499"/>
        <end position="518"/>
    </location>
</feature>
<feature type="transmembrane region" description="Helical" evidence="2">
    <location>
        <begin position="394"/>
        <end position="410"/>
    </location>
</feature>
<feature type="domain" description="DUF3533" evidence="3">
    <location>
        <begin position="197"/>
        <end position="568"/>
    </location>
</feature>
<dbReference type="Pfam" id="PF12051">
    <property type="entry name" value="DUF3533"/>
    <property type="match status" value="1"/>
</dbReference>
<sequence length="618" mass="70126">MDPLRLSQIDEASISSLSSASIASDPIHETNSVRSYHPGRKSRLNSVASVPPPTAEASIKSGDHVPAHSSGFRRRTSTVTSWFRHQGSDDASLEPVSRKLTRQFTQQTAPGTSAFFVDGMLPNSVDDANEEAISTILNSEDSDNADSDDEERDNDLTKLNSIKKQVTHEVKQQLNKIGFFDPKFDRVKTMFHFVKGYFLITGVIMAIYSLYWGAMYHRTSRLKNFDFWVIVDEQDTLSQYVVEAANRVPNIGTWIPKPYQSISNDTSQLHSIMARKVYRQEIWGAVVVQPGAASDYLAALQSNSDFNTTGLMEVIHETGRDYVAESSYFTRAFAYLQQAFTELQPNMTAELTAQLSDSQKLAVLDKLLSPIMFTVTDLTPAHLLAPIVSGPQQFGLVYLHLLSLLQFAFFQPYHNKIASELKDASFIAYRLISSQITYIILGLGYTLVQVFFQIDIYTAYPHKVGFLIFWLSSYLVLSSLGGVNENISIFLQAVKPNLIPMWMFFWMVSNIAPTYYPISLSPKFYRYGYMMPIKNGYDLYKTLLFNTYKPANMPRNVCVLIGWVLITNALLPFTMMYYTKVKSEENKKKIKLLKKLKKLRAKHHVFRDNTVEEKPSPQ</sequence>
<dbReference type="RefSeq" id="XP_046062187.1">
    <property type="nucleotide sequence ID" value="XM_046203958.1"/>
</dbReference>
<accession>A0A9P8P9A8</accession>
<comment type="caution">
    <text evidence="4">The sequence shown here is derived from an EMBL/GenBank/DDBJ whole genome shotgun (WGS) entry which is preliminary data.</text>
</comment>
<name>A0A9P8P9A8_9ASCO</name>
<dbReference type="PANTHER" id="PTHR34814:SF1">
    <property type="entry name" value="NITROSOGUANIDINE RESISTANCE PROTEIN SNG1"/>
    <property type="match status" value="1"/>
</dbReference>
<feature type="transmembrane region" description="Helical" evidence="2">
    <location>
        <begin position="196"/>
        <end position="214"/>
    </location>
</feature>
<reference evidence="4" key="2">
    <citation type="submission" date="2021-01" db="EMBL/GenBank/DDBJ databases">
        <authorList>
            <person name="Schikora-Tamarit M.A."/>
        </authorList>
    </citation>
    <scope>NUCLEOTIDE SEQUENCE</scope>
    <source>
        <strain evidence="4">CBS6075</strain>
    </source>
</reference>
<feature type="transmembrane region" description="Helical" evidence="2">
    <location>
        <begin position="560"/>
        <end position="579"/>
    </location>
</feature>
<evidence type="ECO:0000313" key="5">
    <source>
        <dbReference type="Proteomes" id="UP000769157"/>
    </source>
</evidence>
<organism evidence="4 5">
    <name type="scientific">Ogataea philodendri</name>
    <dbReference type="NCBI Taxonomy" id="1378263"/>
    <lineage>
        <taxon>Eukaryota</taxon>
        <taxon>Fungi</taxon>
        <taxon>Dikarya</taxon>
        <taxon>Ascomycota</taxon>
        <taxon>Saccharomycotina</taxon>
        <taxon>Pichiomycetes</taxon>
        <taxon>Pichiales</taxon>
        <taxon>Pichiaceae</taxon>
        <taxon>Ogataea</taxon>
    </lineage>
</organism>
<dbReference type="AlphaFoldDB" id="A0A9P8P9A8"/>
<proteinExistence type="predicted"/>
<gene>
    <name evidence="4" type="ORF">OGAPHI_003024</name>
</gene>
<protein>
    <recommendedName>
        <fullName evidence="3">DUF3533 domain-containing protein</fullName>
    </recommendedName>
</protein>
<reference evidence="4" key="1">
    <citation type="journal article" date="2021" name="Open Biol.">
        <title>Shared evolutionary footprints suggest mitochondrial oxidative damage underlies multiple complex I losses in fungi.</title>
        <authorList>
            <person name="Schikora-Tamarit M.A."/>
            <person name="Marcet-Houben M."/>
            <person name="Nosek J."/>
            <person name="Gabaldon T."/>
        </authorList>
    </citation>
    <scope>NUCLEOTIDE SEQUENCE</scope>
    <source>
        <strain evidence="4">CBS6075</strain>
    </source>
</reference>
<evidence type="ECO:0000259" key="3">
    <source>
        <dbReference type="Pfam" id="PF12051"/>
    </source>
</evidence>
<dbReference type="Proteomes" id="UP000769157">
    <property type="component" value="Unassembled WGS sequence"/>
</dbReference>
<dbReference type="GO" id="GO:0016020">
    <property type="term" value="C:membrane"/>
    <property type="evidence" value="ECO:0007669"/>
    <property type="project" value="TreeGrafter"/>
</dbReference>
<keyword evidence="2" id="KW-0472">Membrane</keyword>
<evidence type="ECO:0000313" key="4">
    <source>
        <dbReference type="EMBL" id="KAH3667375.1"/>
    </source>
</evidence>
<feature type="transmembrane region" description="Helical" evidence="2">
    <location>
        <begin position="464"/>
        <end position="487"/>
    </location>
</feature>
<dbReference type="InterPro" id="IPR022703">
    <property type="entry name" value="DUF3533"/>
</dbReference>
<evidence type="ECO:0000256" key="2">
    <source>
        <dbReference type="SAM" id="Phobius"/>
    </source>
</evidence>
<feature type="transmembrane region" description="Helical" evidence="2">
    <location>
        <begin position="431"/>
        <end position="452"/>
    </location>
</feature>
<dbReference type="EMBL" id="JAEUBE010000183">
    <property type="protein sequence ID" value="KAH3667375.1"/>
    <property type="molecule type" value="Genomic_DNA"/>
</dbReference>
<dbReference type="PANTHER" id="PTHR34814">
    <property type="entry name" value="NITROSOGUANIDINE RESISTANCE PROTEIN SNG1"/>
    <property type="match status" value="1"/>
</dbReference>
<keyword evidence="5" id="KW-1185">Reference proteome</keyword>
<dbReference type="GeneID" id="70234991"/>
<keyword evidence="2" id="KW-0812">Transmembrane</keyword>
<dbReference type="OrthoDB" id="2140105at2759"/>
<feature type="region of interest" description="Disordered" evidence="1">
    <location>
        <begin position="29"/>
        <end position="74"/>
    </location>
</feature>